<dbReference type="RefSeq" id="WP_036853685.1">
    <property type="nucleotide sequence ID" value="NZ_JRNU01000001.1"/>
</dbReference>
<keyword evidence="2" id="KW-1185">Reference proteome</keyword>
<name>A0A096CEL5_9BACT</name>
<dbReference type="InterPro" id="IPR046729">
    <property type="entry name" value="DUF6621"/>
</dbReference>
<evidence type="ECO:0000313" key="1">
    <source>
        <dbReference type="EMBL" id="KGF53337.1"/>
    </source>
</evidence>
<proteinExistence type="predicted"/>
<dbReference type="Pfam" id="PF20326">
    <property type="entry name" value="DUF6621"/>
    <property type="match status" value="1"/>
</dbReference>
<dbReference type="EMBL" id="JRNU01000001">
    <property type="protein sequence ID" value="KGF53337.1"/>
    <property type="molecule type" value="Genomic_DNA"/>
</dbReference>
<accession>A0A096CEL5</accession>
<gene>
    <name evidence="1" type="ORF">HMPREF9302_00150</name>
</gene>
<dbReference type="Proteomes" id="UP000029614">
    <property type="component" value="Unassembled WGS sequence"/>
</dbReference>
<reference evidence="1 2" key="1">
    <citation type="submission" date="2014-07" db="EMBL/GenBank/DDBJ databases">
        <authorList>
            <person name="McCorrison J."/>
            <person name="Sanka R."/>
            <person name="Torralba M."/>
            <person name="Gillis M."/>
            <person name="Haft D.H."/>
            <person name="Methe B."/>
            <person name="Sutton G."/>
            <person name="Nelson K.E."/>
        </authorList>
    </citation>
    <scope>NUCLEOTIDE SEQUENCE [LARGE SCALE GENOMIC DNA]</scope>
    <source>
        <strain evidence="1 2">DNF00058</strain>
    </source>
</reference>
<evidence type="ECO:0000313" key="2">
    <source>
        <dbReference type="Proteomes" id="UP000029614"/>
    </source>
</evidence>
<dbReference type="AlphaFoldDB" id="A0A096CEL5"/>
<protein>
    <submittedName>
        <fullName evidence="1">Uncharacterized protein</fullName>
    </submittedName>
</protein>
<dbReference type="OrthoDB" id="1043421at2"/>
<comment type="caution">
    <text evidence="1">The sequence shown here is derived from an EMBL/GenBank/DDBJ whole genome shotgun (WGS) entry which is preliminary data.</text>
</comment>
<organism evidence="1 2">
    <name type="scientific">Prevotella amnii DNF00058</name>
    <dbReference type="NCBI Taxonomy" id="1401066"/>
    <lineage>
        <taxon>Bacteria</taxon>
        <taxon>Pseudomonadati</taxon>
        <taxon>Bacteroidota</taxon>
        <taxon>Bacteroidia</taxon>
        <taxon>Bacteroidales</taxon>
        <taxon>Prevotellaceae</taxon>
        <taxon>Prevotella</taxon>
    </lineage>
</organism>
<sequence length="204" mass="23426">MKALQADKIKWSENIIIADGDYIDSVAFDLIVNFERMLNRKIPPADFSQWAVNVALDGKVKPSKNEILVILLHDKNKAILENFKPSSYEKDLNNKAFKDNLLGEFVINSIPTGDENNSKEAILYDLLQTFIVHEEVKRIMIISNTEDETTYSEIKNILKKVDEDEKHITVFTMQPMTGGHFRQEILGYSLMNAMGIRAEEFKKE</sequence>